<sequence>MTWALVPLMPNEEMAAVRGCSVSVQAVGSLSSRTVPADQSTCGLGWSTCSVGGKVSWLRAQIILINPAAPAAAWV</sequence>
<protein>
    <submittedName>
        <fullName evidence="1">Uncharacterized protein</fullName>
    </submittedName>
</protein>
<accession>A0A653EWX6</accession>
<dbReference type="AlphaFoldDB" id="A0A653EWX6"/>
<proteinExistence type="predicted"/>
<organism evidence="1">
    <name type="scientific">Mycobacterium riyadhense</name>
    <dbReference type="NCBI Taxonomy" id="486698"/>
    <lineage>
        <taxon>Bacteria</taxon>
        <taxon>Bacillati</taxon>
        <taxon>Actinomycetota</taxon>
        <taxon>Actinomycetes</taxon>
        <taxon>Mycobacteriales</taxon>
        <taxon>Mycobacteriaceae</taxon>
        <taxon>Mycobacterium</taxon>
    </lineage>
</organism>
<name>A0A653EWX6_9MYCO</name>
<gene>
    <name evidence="1" type="ORF">BIN_B_03959</name>
</gene>
<reference evidence="1" key="1">
    <citation type="submission" date="2019-05" db="EMBL/GenBank/DDBJ databases">
        <authorList>
            <person name="Naeem R."/>
            <person name="Antony C."/>
            <person name="Guan Q."/>
        </authorList>
    </citation>
    <scope>NUCLEOTIDE SEQUENCE</scope>
    <source>
        <strain evidence="1">2</strain>
    </source>
</reference>
<dbReference type="EMBL" id="LR589114">
    <property type="protein sequence ID" value="VTP01266.1"/>
    <property type="molecule type" value="Genomic_DNA"/>
</dbReference>
<evidence type="ECO:0000313" key="1">
    <source>
        <dbReference type="EMBL" id="VTP01266.1"/>
    </source>
</evidence>